<dbReference type="Proteomes" id="UP000747542">
    <property type="component" value="Unassembled WGS sequence"/>
</dbReference>
<dbReference type="EMBL" id="JAHLQT010011632">
    <property type="protein sequence ID" value="KAG7171875.1"/>
    <property type="molecule type" value="Genomic_DNA"/>
</dbReference>
<sequence>MLERPGADWPFNPDWTPEFYEWLCKNARSYEAMEREVSQILGYKWQSLTDKQFKMINIDLGKSYYMFS</sequence>
<reference evidence="1" key="1">
    <citation type="journal article" date="2021" name="Sci. Adv.">
        <title>The American lobster genome reveals insights on longevity, neural, and immune adaptations.</title>
        <authorList>
            <person name="Polinski J.M."/>
            <person name="Zimin A.V."/>
            <person name="Clark K.F."/>
            <person name="Kohn A.B."/>
            <person name="Sadowski N."/>
            <person name="Timp W."/>
            <person name="Ptitsyn A."/>
            <person name="Khanna P."/>
            <person name="Romanova D.Y."/>
            <person name="Williams P."/>
            <person name="Greenwood S.J."/>
            <person name="Moroz L.L."/>
            <person name="Walt D.R."/>
            <person name="Bodnar A.G."/>
        </authorList>
    </citation>
    <scope>NUCLEOTIDE SEQUENCE</scope>
    <source>
        <strain evidence="1">GMGI-L3</strain>
    </source>
</reference>
<dbReference type="PANTHER" id="PTHR20872">
    <property type="match status" value="1"/>
</dbReference>
<organism evidence="1 2">
    <name type="scientific">Homarus americanus</name>
    <name type="common">American lobster</name>
    <dbReference type="NCBI Taxonomy" id="6706"/>
    <lineage>
        <taxon>Eukaryota</taxon>
        <taxon>Metazoa</taxon>
        <taxon>Ecdysozoa</taxon>
        <taxon>Arthropoda</taxon>
        <taxon>Crustacea</taxon>
        <taxon>Multicrustacea</taxon>
        <taxon>Malacostraca</taxon>
        <taxon>Eumalacostraca</taxon>
        <taxon>Eucarida</taxon>
        <taxon>Decapoda</taxon>
        <taxon>Pleocyemata</taxon>
        <taxon>Astacidea</taxon>
        <taxon>Nephropoidea</taxon>
        <taxon>Nephropidae</taxon>
        <taxon>Homarus</taxon>
    </lineage>
</organism>
<evidence type="ECO:0000313" key="2">
    <source>
        <dbReference type="Proteomes" id="UP000747542"/>
    </source>
</evidence>
<dbReference type="PANTHER" id="PTHR20872:SF1">
    <property type="entry name" value="F-BOX DOMAIN-CONTAINING PROTEIN"/>
    <property type="match status" value="1"/>
</dbReference>
<comment type="caution">
    <text evidence="1">The sequence shown here is derived from an EMBL/GenBank/DDBJ whole genome shotgun (WGS) entry which is preliminary data.</text>
</comment>
<proteinExistence type="predicted"/>
<accession>A0A8J5N299</accession>
<keyword evidence="2" id="KW-1185">Reference proteome</keyword>
<evidence type="ECO:0000313" key="1">
    <source>
        <dbReference type="EMBL" id="KAG7171875.1"/>
    </source>
</evidence>
<dbReference type="AlphaFoldDB" id="A0A8J5N299"/>
<gene>
    <name evidence="1" type="ORF">Hamer_G000805</name>
</gene>
<name>A0A8J5N299_HOMAM</name>
<protein>
    <submittedName>
        <fullName evidence="1">Uncharacterized protein</fullName>
    </submittedName>
</protein>